<feature type="compositionally biased region" description="Low complexity" evidence="1">
    <location>
        <begin position="206"/>
        <end position="221"/>
    </location>
</feature>
<dbReference type="EMBL" id="BAABKM010000002">
    <property type="protein sequence ID" value="GAA4710857.1"/>
    <property type="molecule type" value="Genomic_DNA"/>
</dbReference>
<feature type="compositionally biased region" description="Pro residues" evidence="1">
    <location>
        <begin position="222"/>
        <end position="233"/>
    </location>
</feature>
<evidence type="ECO:0000256" key="1">
    <source>
        <dbReference type="SAM" id="MobiDB-lite"/>
    </source>
</evidence>
<feature type="compositionally biased region" description="Pro residues" evidence="1">
    <location>
        <begin position="253"/>
        <end position="270"/>
    </location>
</feature>
<dbReference type="InterPro" id="IPR011050">
    <property type="entry name" value="Pectin_lyase_fold/virulence"/>
</dbReference>
<proteinExistence type="predicted"/>
<feature type="domain" description="DUF4082" evidence="2">
    <location>
        <begin position="32"/>
        <end position="174"/>
    </location>
</feature>
<protein>
    <recommendedName>
        <fullName evidence="2">DUF4082 domain-containing protein</fullName>
    </recommendedName>
</protein>
<gene>
    <name evidence="3" type="ORF">GCM10023349_32260</name>
</gene>
<keyword evidence="4" id="KW-1185">Reference proteome</keyword>
<dbReference type="Proteomes" id="UP001499974">
    <property type="component" value="Unassembled WGS sequence"/>
</dbReference>
<dbReference type="SUPFAM" id="SSF51126">
    <property type="entry name" value="Pectin lyase-like"/>
    <property type="match status" value="1"/>
</dbReference>
<comment type="caution">
    <text evidence="3">The sequence shown here is derived from an EMBL/GenBank/DDBJ whole genome shotgun (WGS) entry which is preliminary data.</text>
</comment>
<organism evidence="3 4">
    <name type="scientific">Nocardioides conyzicola</name>
    <dbReference type="NCBI Taxonomy" id="1651781"/>
    <lineage>
        <taxon>Bacteria</taxon>
        <taxon>Bacillati</taxon>
        <taxon>Actinomycetota</taxon>
        <taxon>Actinomycetes</taxon>
        <taxon>Propionibacteriales</taxon>
        <taxon>Nocardioidaceae</taxon>
        <taxon>Nocardioides</taxon>
    </lineage>
</organism>
<evidence type="ECO:0000259" key="2">
    <source>
        <dbReference type="Pfam" id="PF13313"/>
    </source>
</evidence>
<evidence type="ECO:0000313" key="4">
    <source>
        <dbReference type="Proteomes" id="UP001499974"/>
    </source>
</evidence>
<dbReference type="Gene3D" id="2.160.20.10">
    <property type="entry name" value="Single-stranded right-handed beta-helix, Pectin lyase-like"/>
    <property type="match status" value="1"/>
</dbReference>
<evidence type="ECO:0000313" key="3">
    <source>
        <dbReference type="EMBL" id="GAA4710857.1"/>
    </source>
</evidence>
<dbReference type="PRINTS" id="PR01217">
    <property type="entry name" value="PRICHEXTENSN"/>
</dbReference>
<dbReference type="InterPro" id="IPR025141">
    <property type="entry name" value="DUF4082"/>
</dbReference>
<name>A0ABP8XLU1_9ACTN</name>
<reference evidence="4" key="1">
    <citation type="journal article" date="2019" name="Int. J. Syst. Evol. Microbiol.">
        <title>The Global Catalogue of Microorganisms (GCM) 10K type strain sequencing project: providing services to taxonomists for standard genome sequencing and annotation.</title>
        <authorList>
            <consortium name="The Broad Institute Genomics Platform"/>
            <consortium name="The Broad Institute Genome Sequencing Center for Infectious Disease"/>
            <person name="Wu L."/>
            <person name="Ma J."/>
        </authorList>
    </citation>
    <scope>NUCLEOTIDE SEQUENCE [LARGE SCALE GENOMIC DNA]</scope>
    <source>
        <strain evidence="4">JCM 18531</strain>
    </source>
</reference>
<sequence>MLLGLIGSVLAVVVLQQPAGADTRGLFEEEMPADAVLDPDREAVELGMRFVPKVDGLATGVRVYKISGSTLGTPDSGTLWGGRGRALARATFEETTETGWLSADFADPVELSAGQTYTISVHAPHGRYAVTEGYFDRPIDSPDLRAPGYRNGVYAYGPESRFPFQTYRQSNYWVDVSFVAGGTVPTPTDPTPTDPATTPTDPGPTDPTTTPTDPGPTSSPTDPTPTEPTPTDPGPSSTPTDPTPTDPTTTPTEPGPTEPTDPTPTEPPGAWPGAGNTGVPSGTTLTRYTGPCTISRPTTITAVDATSCGAILVRSPGVVISKSLLPRVDATDGGDDAVTLTDSTVRGGSWVDGAVWGYNITATRVEVTGGQHSFHCADHCTVTDSWLHDQYNPTGLSYHNNAFISNGGNTMLVRHNTLACTPQVNSSNGGCTADLSLFGDFEPIRDVRIEGNLFVANSTGIGYCLHAGYNPGKPYGSNPTGVQVVDNVFQRGTNGKCGVWGAVTSFLSSATGNVWSGNTWDDGTALRP</sequence>
<dbReference type="InterPro" id="IPR012334">
    <property type="entry name" value="Pectin_lyas_fold"/>
</dbReference>
<dbReference type="Pfam" id="PF13313">
    <property type="entry name" value="DUF4082"/>
    <property type="match status" value="1"/>
</dbReference>
<accession>A0ABP8XLU1</accession>
<feature type="region of interest" description="Disordered" evidence="1">
    <location>
        <begin position="184"/>
        <end position="292"/>
    </location>
</feature>
<feature type="compositionally biased region" description="Polar residues" evidence="1">
    <location>
        <begin position="278"/>
        <end position="287"/>
    </location>
</feature>